<protein>
    <submittedName>
        <fullName evidence="1">Predicted protein</fullName>
    </submittedName>
</protein>
<reference evidence="2" key="1">
    <citation type="journal article" date="2011" name="Nat. Commun.">
        <title>Effector diversification within compartments of the Leptosphaeria maculans genome affected by Repeat-Induced Point mutations.</title>
        <authorList>
            <person name="Rouxel T."/>
            <person name="Grandaubert J."/>
            <person name="Hane J.K."/>
            <person name="Hoede C."/>
            <person name="van de Wouw A.P."/>
            <person name="Couloux A."/>
            <person name="Dominguez V."/>
            <person name="Anthouard V."/>
            <person name="Bally P."/>
            <person name="Bourras S."/>
            <person name="Cozijnsen A.J."/>
            <person name="Ciuffetti L.M."/>
            <person name="Degrave A."/>
            <person name="Dilmaghani A."/>
            <person name="Duret L."/>
            <person name="Fudal I."/>
            <person name="Goodwin S.B."/>
            <person name="Gout L."/>
            <person name="Glaser N."/>
            <person name="Linglin J."/>
            <person name="Kema G.H.J."/>
            <person name="Lapalu N."/>
            <person name="Lawrence C.B."/>
            <person name="May K."/>
            <person name="Meyer M."/>
            <person name="Ollivier B."/>
            <person name="Poulain J."/>
            <person name="Schoch C.L."/>
            <person name="Simon A."/>
            <person name="Spatafora J.W."/>
            <person name="Stachowiak A."/>
            <person name="Turgeon B.G."/>
            <person name="Tyler B.M."/>
            <person name="Vincent D."/>
            <person name="Weissenbach J."/>
            <person name="Amselem J."/>
            <person name="Quesneville H."/>
            <person name="Oliver R.P."/>
            <person name="Wincker P."/>
            <person name="Balesdent M.-H."/>
            <person name="Howlett B.J."/>
        </authorList>
    </citation>
    <scope>NUCLEOTIDE SEQUENCE [LARGE SCALE GENOMIC DNA]</scope>
    <source>
        <strain evidence="2">JN3 / isolate v23.1.3 / race Av1-4-5-6-7-8</strain>
    </source>
</reference>
<accession>E4ZQ99</accession>
<dbReference type="AlphaFoldDB" id="E4ZQ99"/>
<evidence type="ECO:0000313" key="2">
    <source>
        <dbReference type="Proteomes" id="UP000002668"/>
    </source>
</evidence>
<proteinExistence type="predicted"/>
<keyword evidence="2" id="KW-1185">Reference proteome</keyword>
<dbReference type="InParanoid" id="E4ZQ99"/>
<name>E4ZQ99_LEPMJ</name>
<dbReference type="Proteomes" id="UP000002668">
    <property type="component" value="Genome"/>
</dbReference>
<dbReference type="VEuPathDB" id="FungiDB:LEMA_uP124270.1"/>
<dbReference type="HOGENOM" id="CLU_2740490_0_0_1"/>
<dbReference type="EMBL" id="FP929115">
    <property type="protein sequence ID" value="CBX90009.1"/>
    <property type="molecule type" value="Genomic_DNA"/>
</dbReference>
<evidence type="ECO:0000313" key="1">
    <source>
        <dbReference type="EMBL" id="CBX90009.1"/>
    </source>
</evidence>
<sequence length="71" mass="8181">MTKLKIFSIYKNTNTSVLIKNIVSLNYRFYSTDNNITPSCTIFVPVISYPNADTKKTDILQDNKDKVGIYR</sequence>
<gene>
    <name evidence="1" type="ORF">LEMA_uP124270.1</name>
</gene>
<organism evidence="2">
    <name type="scientific">Leptosphaeria maculans (strain JN3 / isolate v23.1.3 / race Av1-4-5-6-7-8)</name>
    <name type="common">Blackleg fungus</name>
    <name type="synonym">Phoma lingam</name>
    <dbReference type="NCBI Taxonomy" id="985895"/>
    <lineage>
        <taxon>Eukaryota</taxon>
        <taxon>Fungi</taxon>
        <taxon>Dikarya</taxon>
        <taxon>Ascomycota</taxon>
        <taxon>Pezizomycotina</taxon>
        <taxon>Dothideomycetes</taxon>
        <taxon>Pleosporomycetidae</taxon>
        <taxon>Pleosporales</taxon>
        <taxon>Pleosporineae</taxon>
        <taxon>Leptosphaeriaceae</taxon>
        <taxon>Plenodomus</taxon>
        <taxon>Plenodomus lingam/Leptosphaeria maculans species complex</taxon>
    </lineage>
</organism>